<evidence type="ECO:0000313" key="3">
    <source>
        <dbReference type="EMBL" id="MBB4700471.1"/>
    </source>
</evidence>
<evidence type="ECO:0000256" key="1">
    <source>
        <dbReference type="SAM" id="MobiDB-lite"/>
    </source>
</evidence>
<proteinExistence type="predicted"/>
<dbReference type="AlphaFoldDB" id="A0A7W7D5G3"/>
<dbReference type="RefSeq" id="WP_184878723.1">
    <property type="nucleotide sequence ID" value="NZ_BOOV01000034.1"/>
</dbReference>
<evidence type="ECO:0000256" key="2">
    <source>
        <dbReference type="SAM" id="SignalP"/>
    </source>
</evidence>
<reference evidence="3 4" key="1">
    <citation type="submission" date="2020-08" db="EMBL/GenBank/DDBJ databases">
        <title>Sequencing the genomes of 1000 actinobacteria strains.</title>
        <authorList>
            <person name="Klenk H.-P."/>
        </authorList>
    </citation>
    <scope>NUCLEOTIDE SEQUENCE [LARGE SCALE GENOMIC DNA]</scope>
    <source>
        <strain evidence="3 4">DSM 45784</strain>
    </source>
</reference>
<dbReference type="EMBL" id="JACHND010000001">
    <property type="protein sequence ID" value="MBB4700471.1"/>
    <property type="molecule type" value="Genomic_DNA"/>
</dbReference>
<feature type="region of interest" description="Disordered" evidence="1">
    <location>
        <begin position="246"/>
        <end position="372"/>
    </location>
</feature>
<feature type="compositionally biased region" description="Pro residues" evidence="1">
    <location>
        <begin position="259"/>
        <end position="297"/>
    </location>
</feature>
<feature type="region of interest" description="Disordered" evidence="1">
    <location>
        <begin position="33"/>
        <end position="65"/>
    </location>
</feature>
<gene>
    <name evidence="3" type="ORF">BJ982_002015</name>
</gene>
<keyword evidence="2" id="KW-0732">Signal</keyword>
<keyword evidence="4" id="KW-1185">Reference proteome</keyword>
<evidence type="ECO:0000313" key="4">
    <source>
        <dbReference type="Proteomes" id="UP000542210"/>
    </source>
</evidence>
<comment type="caution">
    <text evidence="3">The sequence shown here is derived from an EMBL/GenBank/DDBJ whole genome shotgun (WGS) entry which is preliminary data.</text>
</comment>
<dbReference type="Proteomes" id="UP000542210">
    <property type="component" value="Unassembled WGS sequence"/>
</dbReference>
<accession>A0A7W7D5G3</accession>
<feature type="signal peptide" evidence="2">
    <location>
        <begin position="1"/>
        <end position="31"/>
    </location>
</feature>
<organism evidence="3 4">
    <name type="scientific">Sphaerisporangium siamense</name>
    <dbReference type="NCBI Taxonomy" id="795645"/>
    <lineage>
        <taxon>Bacteria</taxon>
        <taxon>Bacillati</taxon>
        <taxon>Actinomycetota</taxon>
        <taxon>Actinomycetes</taxon>
        <taxon>Streptosporangiales</taxon>
        <taxon>Streptosporangiaceae</taxon>
        <taxon>Sphaerisporangium</taxon>
    </lineage>
</organism>
<feature type="compositionally biased region" description="Pro residues" evidence="1">
    <location>
        <begin position="38"/>
        <end position="47"/>
    </location>
</feature>
<feature type="compositionally biased region" description="Pro residues" evidence="1">
    <location>
        <begin position="361"/>
        <end position="372"/>
    </location>
</feature>
<sequence length="372" mass="37951">MNRIHALVPLPQRVLLLGGAVTLLTVPAAGAAGAAAHPAPPKTPPPAACASGNGGFEQPGGLTSAGNLRTDIPAWHTTAGDGAIEIWGPGNAGANGGEVAADSGRQFAELNGTQVSTLYQDVATNPRTVLVWRIAHRARSTTSDQKDIVRVKIGTPGAQTVQIPLGQASGDIADGGISWGHYTGIYRVPRGQRVTRIAVESVSSAAGSPSYGNFLDSVEVFCTPPCPKATRNSPKACDALGLPIQPRQPVTPGARPAHPVTPPYAHPVTPPGAKPVSPPYAHPVTPPGAKPVTPPYAPDAKPVTPATPIKNTPVKKPVAPPIVAGTPLAPPSHAKPGTSAGHTRPAQAPDHFADGYLIAPPDTPVPLPRPAR</sequence>
<feature type="compositionally biased region" description="Low complexity" evidence="1">
    <location>
        <begin position="314"/>
        <end position="324"/>
    </location>
</feature>
<protein>
    <submittedName>
        <fullName evidence="3">Uncharacterized protein</fullName>
    </submittedName>
</protein>
<feature type="chain" id="PRO_5039628494" evidence="2">
    <location>
        <begin position="32"/>
        <end position="372"/>
    </location>
</feature>
<name>A0A7W7D5G3_9ACTN</name>